<evidence type="ECO:0000256" key="2">
    <source>
        <dbReference type="SAM" id="SignalP"/>
    </source>
</evidence>
<dbReference type="Proteomes" id="UP000237271">
    <property type="component" value="Unassembled WGS sequence"/>
</dbReference>
<feature type="transmembrane region" description="Helical" evidence="1">
    <location>
        <begin position="96"/>
        <end position="114"/>
    </location>
</feature>
<keyword evidence="1" id="KW-0472">Membrane</keyword>
<feature type="signal peptide" evidence="2">
    <location>
        <begin position="1"/>
        <end position="17"/>
    </location>
</feature>
<keyword evidence="1" id="KW-0812">Transmembrane</keyword>
<sequence length="124" mass="13364">MRFTFFLALLMVSFVTSDVYFADAESNSFTDKVIPAFSTQLIDPNNNVRYLRGKHKINNEERAGINYAAASNLLSSTSTTSTISAHSEPLSKKAKAILTLLGIVMTGGIIYGGVKVAKGVGNEQ</sequence>
<name>A0A2P4YUT0_9STRA</name>
<organism evidence="3 4">
    <name type="scientific">Phytophthora palmivora</name>
    <dbReference type="NCBI Taxonomy" id="4796"/>
    <lineage>
        <taxon>Eukaryota</taxon>
        <taxon>Sar</taxon>
        <taxon>Stramenopiles</taxon>
        <taxon>Oomycota</taxon>
        <taxon>Peronosporomycetes</taxon>
        <taxon>Peronosporales</taxon>
        <taxon>Peronosporaceae</taxon>
        <taxon>Phytophthora</taxon>
    </lineage>
</organism>
<evidence type="ECO:0000313" key="3">
    <source>
        <dbReference type="EMBL" id="POM81558.1"/>
    </source>
</evidence>
<keyword evidence="2" id="KW-0732">Signal</keyword>
<keyword evidence="4" id="KW-1185">Reference proteome</keyword>
<accession>A0A2P4YUT0</accession>
<dbReference type="AlphaFoldDB" id="A0A2P4YUT0"/>
<evidence type="ECO:0000256" key="1">
    <source>
        <dbReference type="SAM" id="Phobius"/>
    </source>
</evidence>
<reference evidence="3 4" key="1">
    <citation type="journal article" date="2017" name="Genome Biol. Evol.">
        <title>Phytophthora megakarya and P. palmivora, closely related causal agents of cacao black pod rot, underwent increases in genome sizes and gene numbers by different mechanisms.</title>
        <authorList>
            <person name="Ali S.S."/>
            <person name="Shao J."/>
            <person name="Lary D.J."/>
            <person name="Kronmiller B."/>
            <person name="Shen D."/>
            <person name="Strem M.D."/>
            <person name="Amoako-Attah I."/>
            <person name="Akrofi A.Y."/>
            <person name="Begoude B.A."/>
            <person name="Ten Hoopen G.M."/>
            <person name="Coulibaly K."/>
            <person name="Kebe B.I."/>
            <person name="Melnick R.L."/>
            <person name="Guiltinan M.J."/>
            <person name="Tyler B.M."/>
            <person name="Meinhardt L.W."/>
            <person name="Bailey B.A."/>
        </authorList>
    </citation>
    <scope>NUCLEOTIDE SEQUENCE [LARGE SCALE GENOMIC DNA]</scope>
    <source>
        <strain evidence="4">sbr112.9</strain>
    </source>
</reference>
<evidence type="ECO:0000313" key="4">
    <source>
        <dbReference type="Proteomes" id="UP000237271"/>
    </source>
</evidence>
<dbReference type="EMBL" id="NCKW01000054">
    <property type="protein sequence ID" value="POM81558.1"/>
    <property type="molecule type" value="Genomic_DNA"/>
</dbReference>
<protein>
    <submittedName>
        <fullName evidence="3">RxLR effector</fullName>
    </submittedName>
</protein>
<comment type="caution">
    <text evidence="3">The sequence shown here is derived from an EMBL/GenBank/DDBJ whole genome shotgun (WGS) entry which is preliminary data.</text>
</comment>
<proteinExistence type="predicted"/>
<dbReference type="OrthoDB" id="145850at2759"/>
<keyword evidence="1" id="KW-1133">Transmembrane helix</keyword>
<gene>
    <name evidence="3" type="ORF">PHPALM_450</name>
</gene>
<feature type="chain" id="PRO_5015191946" evidence="2">
    <location>
        <begin position="18"/>
        <end position="124"/>
    </location>
</feature>